<gene>
    <name evidence="1" type="ORF">AVEN_236213_1</name>
</gene>
<dbReference type="Proteomes" id="UP000499080">
    <property type="component" value="Unassembled WGS sequence"/>
</dbReference>
<dbReference type="AlphaFoldDB" id="A0A4Y2CAP4"/>
<comment type="caution">
    <text evidence="1">The sequence shown here is derived from an EMBL/GenBank/DDBJ whole genome shotgun (WGS) entry which is preliminary data.</text>
</comment>
<name>A0A4Y2CAP4_ARAVE</name>
<proteinExistence type="predicted"/>
<sequence>MQEGAALHAGRQAHLDTIESRSFPNAWPFRSFALNPCHLPYVYQGLGHGRRSVTFVGIHEDCVLRRKHVDSKLKTSLTRHVAAVPPRYC</sequence>
<keyword evidence="2" id="KW-1185">Reference proteome</keyword>
<evidence type="ECO:0000313" key="2">
    <source>
        <dbReference type="Proteomes" id="UP000499080"/>
    </source>
</evidence>
<dbReference type="EMBL" id="BGPR01000169">
    <property type="protein sequence ID" value="GBM01393.1"/>
    <property type="molecule type" value="Genomic_DNA"/>
</dbReference>
<evidence type="ECO:0000313" key="1">
    <source>
        <dbReference type="EMBL" id="GBM01393.1"/>
    </source>
</evidence>
<protein>
    <submittedName>
        <fullName evidence="1">Uncharacterized protein</fullName>
    </submittedName>
</protein>
<organism evidence="1 2">
    <name type="scientific">Araneus ventricosus</name>
    <name type="common">Orbweaver spider</name>
    <name type="synonym">Epeira ventricosa</name>
    <dbReference type="NCBI Taxonomy" id="182803"/>
    <lineage>
        <taxon>Eukaryota</taxon>
        <taxon>Metazoa</taxon>
        <taxon>Ecdysozoa</taxon>
        <taxon>Arthropoda</taxon>
        <taxon>Chelicerata</taxon>
        <taxon>Arachnida</taxon>
        <taxon>Araneae</taxon>
        <taxon>Araneomorphae</taxon>
        <taxon>Entelegynae</taxon>
        <taxon>Araneoidea</taxon>
        <taxon>Araneidae</taxon>
        <taxon>Araneus</taxon>
    </lineage>
</organism>
<accession>A0A4Y2CAP4</accession>
<reference evidence="1 2" key="1">
    <citation type="journal article" date="2019" name="Sci. Rep.">
        <title>Orb-weaving spider Araneus ventricosus genome elucidates the spidroin gene catalogue.</title>
        <authorList>
            <person name="Kono N."/>
            <person name="Nakamura H."/>
            <person name="Ohtoshi R."/>
            <person name="Moran D.A.P."/>
            <person name="Shinohara A."/>
            <person name="Yoshida Y."/>
            <person name="Fujiwara M."/>
            <person name="Mori M."/>
            <person name="Tomita M."/>
            <person name="Arakawa K."/>
        </authorList>
    </citation>
    <scope>NUCLEOTIDE SEQUENCE [LARGE SCALE GENOMIC DNA]</scope>
</reference>